<proteinExistence type="inferred from homology"/>
<dbReference type="InterPro" id="IPR038765">
    <property type="entry name" value="Papain-like_cys_pep_sf"/>
</dbReference>
<dbReference type="Pfam" id="PF02902">
    <property type="entry name" value="Peptidase_C48"/>
    <property type="match status" value="1"/>
</dbReference>
<sequence>MQATCRDAVQCCTWINSDVKTGIADPVPARIVFLQLLEAWPYTQLRGFGFDLAYSDLYCFRGSAWLNDNAMRAFAVYLRRYKNNGAIALPQNSGKTVSLHANMLNHIAEGVELHPYVLLPVNFGGVHWGCLVIDKAAKQIKTYDSMGGKKNMKFLKAMTSEIIEKTTGGDKFTNTTVTEPIQTDGDNCGVDSPSDVSTTEVLKLRWAMLHAILKMKNF</sequence>
<name>A0A081AR58_PHYNI</name>
<evidence type="ECO:0000259" key="4">
    <source>
        <dbReference type="PROSITE" id="PS50600"/>
    </source>
</evidence>
<dbReference type="GO" id="GO:0006508">
    <property type="term" value="P:proteolysis"/>
    <property type="evidence" value="ECO:0007669"/>
    <property type="project" value="UniProtKB-KW"/>
</dbReference>
<protein>
    <recommendedName>
        <fullName evidence="4">Ubiquitin-like protease family profile domain-containing protein</fullName>
    </recommendedName>
</protein>
<accession>A0A081AR58</accession>
<feature type="domain" description="Ubiquitin-like protease family profile" evidence="4">
    <location>
        <begin position="50"/>
        <end position="199"/>
    </location>
</feature>
<gene>
    <name evidence="5" type="ORF">F444_04314</name>
</gene>
<dbReference type="GO" id="GO:0008234">
    <property type="term" value="F:cysteine-type peptidase activity"/>
    <property type="evidence" value="ECO:0007669"/>
    <property type="project" value="InterPro"/>
</dbReference>
<dbReference type="OrthoDB" id="108785at2759"/>
<dbReference type="EMBL" id="ANJA01000865">
    <property type="protein sequence ID" value="ETO81369.1"/>
    <property type="molecule type" value="Genomic_DNA"/>
</dbReference>
<dbReference type="Proteomes" id="UP000028582">
    <property type="component" value="Unassembled WGS sequence"/>
</dbReference>
<organism evidence="5 6">
    <name type="scientific">Phytophthora nicotianae P1976</name>
    <dbReference type="NCBI Taxonomy" id="1317066"/>
    <lineage>
        <taxon>Eukaryota</taxon>
        <taxon>Sar</taxon>
        <taxon>Stramenopiles</taxon>
        <taxon>Oomycota</taxon>
        <taxon>Peronosporomycetes</taxon>
        <taxon>Peronosporales</taxon>
        <taxon>Peronosporaceae</taxon>
        <taxon>Phytophthora</taxon>
    </lineage>
</organism>
<evidence type="ECO:0000313" key="5">
    <source>
        <dbReference type="EMBL" id="ETO81369.1"/>
    </source>
</evidence>
<evidence type="ECO:0000256" key="2">
    <source>
        <dbReference type="ARBA" id="ARBA00022670"/>
    </source>
</evidence>
<dbReference type="AlphaFoldDB" id="A0A081AR58"/>
<dbReference type="InterPro" id="IPR003653">
    <property type="entry name" value="Peptidase_C48_C"/>
</dbReference>
<dbReference type="PROSITE" id="PS50600">
    <property type="entry name" value="ULP_PROTEASE"/>
    <property type="match status" value="1"/>
</dbReference>
<evidence type="ECO:0000313" key="6">
    <source>
        <dbReference type="Proteomes" id="UP000028582"/>
    </source>
</evidence>
<evidence type="ECO:0000256" key="3">
    <source>
        <dbReference type="ARBA" id="ARBA00022801"/>
    </source>
</evidence>
<evidence type="ECO:0000256" key="1">
    <source>
        <dbReference type="ARBA" id="ARBA00005234"/>
    </source>
</evidence>
<dbReference type="SUPFAM" id="SSF54001">
    <property type="entry name" value="Cysteine proteinases"/>
    <property type="match status" value="1"/>
</dbReference>
<comment type="caution">
    <text evidence="5">The sequence shown here is derived from an EMBL/GenBank/DDBJ whole genome shotgun (WGS) entry which is preliminary data.</text>
</comment>
<comment type="similarity">
    <text evidence="1">Belongs to the peptidase C48 family.</text>
</comment>
<keyword evidence="2" id="KW-0645">Protease</keyword>
<dbReference type="Gene3D" id="3.40.395.10">
    <property type="entry name" value="Adenoviral Proteinase, Chain A"/>
    <property type="match status" value="1"/>
</dbReference>
<reference evidence="5 6" key="1">
    <citation type="submission" date="2013-11" db="EMBL/GenBank/DDBJ databases">
        <title>The Genome Sequence of Phytophthora parasitica P1976.</title>
        <authorList>
            <consortium name="The Broad Institute Genomics Platform"/>
            <person name="Russ C."/>
            <person name="Tyler B."/>
            <person name="Panabieres F."/>
            <person name="Shan W."/>
            <person name="Tripathy S."/>
            <person name="Grunwald N."/>
            <person name="Machado M."/>
            <person name="Johnson C.S."/>
            <person name="Walker B."/>
            <person name="Young S."/>
            <person name="Zeng Q."/>
            <person name="Gargeya S."/>
            <person name="Fitzgerald M."/>
            <person name="Haas B."/>
            <person name="Abouelleil A."/>
            <person name="Allen A.W."/>
            <person name="Alvarado L."/>
            <person name="Arachchi H.M."/>
            <person name="Berlin A.M."/>
            <person name="Chapman S.B."/>
            <person name="Gainer-Dewar J."/>
            <person name="Goldberg J."/>
            <person name="Griggs A."/>
            <person name="Gujja S."/>
            <person name="Hansen M."/>
            <person name="Howarth C."/>
            <person name="Imamovic A."/>
            <person name="Ireland A."/>
            <person name="Larimer J."/>
            <person name="McCowan C."/>
            <person name="Murphy C."/>
            <person name="Pearson M."/>
            <person name="Poon T.W."/>
            <person name="Priest M."/>
            <person name="Roberts A."/>
            <person name="Saif S."/>
            <person name="Shea T."/>
            <person name="Sisk P."/>
            <person name="Sykes S."/>
            <person name="Wortman J."/>
            <person name="Nusbaum C."/>
            <person name="Birren B."/>
        </authorList>
    </citation>
    <scope>NUCLEOTIDE SEQUENCE [LARGE SCALE GENOMIC DNA]</scope>
    <source>
        <strain evidence="5 6">P1976</strain>
    </source>
</reference>
<keyword evidence="3" id="KW-0378">Hydrolase</keyword>